<dbReference type="Gene3D" id="2.130.10.10">
    <property type="entry name" value="YVTN repeat-like/Quinoprotein amine dehydrogenase"/>
    <property type="match status" value="1"/>
</dbReference>
<feature type="region of interest" description="Disordered" evidence="1">
    <location>
        <begin position="397"/>
        <end position="430"/>
    </location>
</feature>
<dbReference type="EMBL" id="ADBJ01000008">
    <property type="protein sequence ID" value="EFA85390.1"/>
    <property type="molecule type" value="Genomic_DNA"/>
</dbReference>
<proteinExistence type="predicted"/>
<dbReference type="PANTHER" id="PTHR23287">
    <property type="entry name" value="RUBY-EYE2-LIKE PROTEIN"/>
    <property type="match status" value="1"/>
</dbReference>
<dbReference type="InterPro" id="IPR001841">
    <property type="entry name" value="Znf_RING"/>
</dbReference>
<feature type="compositionally biased region" description="Low complexity" evidence="1">
    <location>
        <begin position="496"/>
        <end position="525"/>
    </location>
</feature>
<dbReference type="RefSeq" id="XP_020437499.1">
    <property type="nucleotide sequence ID" value="XM_020573382.1"/>
</dbReference>
<protein>
    <submittedName>
        <fullName evidence="3">RING zinc finger-containing protein</fullName>
    </submittedName>
</protein>
<feature type="region of interest" description="Disordered" evidence="1">
    <location>
        <begin position="787"/>
        <end position="837"/>
    </location>
</feature>
<dbReference type="CDD" id="cd16484">
    <property type="entry name" value="RING-H2_Vps"/>
    <property type="match status" value="1"/>
</dbReference>
<feature type="region of interest" description="Disordered" evidence="1">
    <location>
        <begin position="631"/>
        <end position="746"/>
    </location>
</feature>
<feature type="compositionally biased region" description="Low complexity" evidence="1">
    <location>
        <begin position="420"/>
        <end position="430"/>
    </location>
</feature>
<feature type="compositionally biased region" description="Polar residues" evidence="1">
    <location>
        <begin position="582"/>
        <end position="592"/>
    </location>
</feature>
<sequence>MTTTITKPANGYVLSVDNLDGVLAPIGASGRVKYTCFDVSKKYLVLGANTGSLYFFERKPNALLTNETLQSNFEILSLNEIRDSIFSIKLAPCNDNLVAMATNKIIYVIEPNLAADKGRRREKEKQLFKIIDHPREAEITTIVWSACGGYLFSGDDLGNIYCSSVAKGRSSHFILRFSADFVTKCDSRLVQLDVIPTTVADTFSILASSLTKSVVINYTISHSQTGKVISQIQVGKKLREKPTKQGACYHPLHNSSIYASRPGKRIWLADPVEGTVLSTMNFKSGGEEGSVVVTPVPLAADTVNTPMLPVTAMAFARLLPYGMNLISWDEKSLILIDVDEVEVIEWRVDSTAIQDICIHENAIYILHGQHRSISRVYSQTLISALPIPTTITAAVEEHHSTQQQQPQQQKPEEIHSEPIQSKQQQQPQQSYVNTLTFSVVESDDSKDTTATYSDQTSNKDTDGSQLDSLDTNSLTNSTSSLTIDDTNEQNQESVLPPSTATTATITTPPNVSIPTVTPTPATTTTTPPPAASSSQHVRNTSKENIFSEIEVNTNPLITTTSSGVTKKIIKKKKAKTSDSSTNLLKTSGSDAVTPSPVSPTNNDQTATISIAKDPSTQASSWANVNVFDEVQSKGNSPMEPSLDPKHTTTTTVKRTVVKKKLVKKEKTNTSSSSINDSASSLSTPENTSKPASPTKPEQPPHPQPIQEPTTTATPSLSHPPQPIQPPHPTQETSAQTPQQPISAAASKASGIFKGLSTSIESIQQKAITKIQKQTSEIKSELTSITQKLPFGSNSSTPASSTPPTMEPIVEHTTESTPTVAASAPTPAPIQPVEPIPEPTPLEVLEKLTKGTYDSWIIYKFKRNEKAFFPMLQIWLQSFYKVEYVAPSEMINEIITGCFLCGVNMLVQDPTGKLCMCWNESSARETIRKYFTYLDCNKVYPYVNERQWDSCIDTILEMEAFSKHGSKVISTLNSFIDNNDGQGCIHYLETQKDDVGLLFRYMERLFELQPKQAATFYANRYPVILPRNIVKLVDQNPSVRLPIKFEYLNQLLELVEECKYDSNLVEEWFTCNLSFNQPPKDQLFTNEHRPRVGAHNVEWKNAQQLLSIIGGVMTNEYLCDLSKLEDLCESNGFFEGLLSIYLHHYKQYSSKSVTFHEQASLEYARKLVHLVVSTDNVDGLTNLMENNIDVGLWSMLVTKMQEHRDHYFNVFYSRDTKFAISEVLVATMMGRSIGPLQTIDILIASPLFESTQIPSNLLSEWVRNGKWALYNRKSISHEILSRLDSYLWTKKPMNLSPQIWSLVDQDFNNFHSPNSLKSQQQQQNNQLIDSSSSITSSTANELNLGITPQFFEDSSFHWGTETEIHSGQCPICTLPLVENPESTFVGVTPSSVVIFPYCGHSYHQYCIEEQGCLLCYSQKR</sequence>
<dbReference type="SMART" id="SM00184">
    <property type="entry name" value="RING"/>
    <property type="match status" value="1"/>
</dbReference>
<feature type="compositionally biased region" description="Low complexity" evidence="1">
    <location>
        <begin position="792"/>
        <end position="803"/>
    </location>
</feature>
<organism evidence="3 4">
    <name type="scientific">Heterostelium pallidum (strain ATCC 26659 / Pp 5 / PN500)</name>
    <name type="common">Cellular slime mold</name>
    <name type="synonym">Polysphondylium pallidum</name>
    <dbReference type="NCBI Taxonomy" id="670386"/>
    <lineage>
        <taxon>Eukaryota</taxon>
        <taxon>Amoebozoa</taxon>
        <taxon>Evosea</taxon>
        <taxon>Eumycetozoa</taxon>
        <taxon>Dictyostelia</taxon>
        <taxon>Acytosteliales</taxon>
        <taxon>Acytosteliaceae</taxon>
        <taxon>Heterostelium</taxon>
    </lineage>
</organism>
<feature type="compositionally biased region" description="Pro residues" evidence="1">
    <location>
        <begin position="825"/>
        <end position="837"/>
    </location>
</feature>
<reference evidence="3 4" key="1">
    <citation type="journal article" date="2011" name="Genome Res.">
        <title>Phylogeny-wide analysis of social amoeba genomes highlights ancient origins for complex intercellular communication.</title>
        <authorList>
            <person name="Heidel A.J."/>
            <person name="Lawal H.M."/>
            <person name="Felder M."/>
            <person name="Schilde C."/>
            <person name="Helps N.R."/>
            <person name="Tunggal B."/>
            <person name="Rivero F."/>
            <person name="John U."/>
            <person name="Schleicher M."/>
            <person name="Eichinger L."/>
            <person name="Platzer M."/>
            <person name="Noegel A.A."/>
            <person name="Schaap P."/>
            <person name="Gloeckner G."/>
        </authorList>
    </citation>
    <scope>NUCLEOTIDE SEQUENCE [LARGE SCALE GENOMIC DNA]</scope>
    <source>
        <strain evidence="4">ATCC 26659 / Pp 5 / PN500</strain>
    </source>
</reference>
<dbReference type="Proteomes" id="UP000001396">
    <property type="component" value="Unassembled WGS sequence"/>
</dbReference>
<dbReference type="InterPro" id="IPR056499">
    <property type="entry name" value="Beta-prop_HPS5-like"/>
</dbReference>
<dbReference type="InterPro" id="IPR036322">
    <property type="entry name" value="WD40_repeat_dom_sf"/>
</dbReference>
<dbReference type="Pfam" id="PF23756">
    <property type="entry name" value="Beta-prop_HPS5"/>
    <property type="match status" value="1"/>
</dbReference>
<dbReference type="Pfam" id="PF23758">
    <property type="entry name" value="TPR_HPS5"/>
    <property type="match status" value="1"/>
</dbReference>
<feature type="region of interest" description="Disordered" evidence="1">
    <location>
        <begin position="572"/>
        <end position="605"/>
    </location>
</feature>
<dbReference type="InterPro" id="IPR015943">
    <property type="entry name" value="WD40/YVTN_repeat-like_dom_sf"/>
</dbReference>
<feature type="compositionally biased region" description="Pro residues" evidence="1">
    <location>
        <begin position="717"/>
        <end position="728"/>
    </location>
</feature>
<dbReference type="InterPro" id="IPR056445">
    <property type="entry name" value="TPR_HPS5"/>
</dbReference>
<dbReference type="STRING" id="670386.D3AZL1"/>
<dbReference type="SUPFAM" id="SSF57850">
    <property type="entry name" value="RING/U-box"/>
    <property type="match status" value="1"/>
</dbReference>
<comment type="caution">
    <text evidence="3">The sequence shown here is derived from an EMBL/GenBank/DDBJ whole genome shotgun (WGS) entry which is preliminary data.</text>
</comment>
<feature type="compositionally biased region" description="Low complexity" evidence="1">
    <location>
        <begin position="814"/>
        <end position="824"/>
    </location>
</feature>
<dbReference type="GeneID" id="31357918"/>
<dbReference type="SUPFAM" id="SSF50978">
    <property type="entry name" value="WD40 repeat-like"/>
    <property type="match status" value="1"/>
</dbReference>
<evidence type="ECO:0000313" key="3">
    <source>
        <dbReference type="EMBL" id="EFA85390.1"/>
    </source>
</evidence>
<feature type="compositionally biased region" description="Pro residues" evidence="1">
    <location>
        <begin position="696"/>
        <end position="705"/>
    </location>
</feature>
<feature type="compositionally biased region" description="Polar residues" evidence="1">
    <location>
        <begin position="729"/>
        <end position="741"/>
    </location>
</feature>
<feature type="compositionally biased region" description="Low complexity" evidence="1">
    <location>
        <begin position="706"/>
        <end position="716"/>
    </location>
</feature>
<feature type="domain" description="RING-type" evidence="2">
    <location>
        <begin position="1368"/>
        <end position="1414"/>
    </location>
</feature>
<evidence type="ECO:0000313" key="4">
    <source>
        <dbReference type="Proteomes" id="UP000001396"/>
    </source>
</evidence>
<keyword evidence="4" id="KW-1185">Reference proteome</keyword>
<dbReference type="InParanoid" id="D3AZL1"/>
<feature type="compositionally biased region" description="Low complexity" evidence="1">
    <location>
        <begin position="668"/>
        <end position="682"/>
    </location>
</feature>
<accession>D3AZL1</accession>
<feature type="region of interest" description="Disordered" evidence="1">
    <location>
        <begin position="443"/>
        <end position="539"/>
    </location>
</feature>
<name>D3AZL1_HETP5</name>
<dbReference type="PANTHER" id="PTHR23287:SF16">
    <property type="entry name" value="TECTONIN BETA-PROPELLER REPEAT-CONTAINING PROTEIN 2"/>
    <property type="match status" value="1"/>
</dbReference>
<gene>
    <name evidence="3" type="ORF">PPL_02393</name>
</gene>
<feature type="compositionally biased region" description="Low complexity" evidence="1">
    <location>
        <begin position="466"/>
        <end position="484"/>
    </location>
</feature>
<evidence type="ECO:0000256" key="1">
    <source>
        <dbReference type="SAM" id="MobiDB-lite"/>
    </source>
</evidence>
<dbReference type="OMA" id="KYTCLDV"/>
<evidence type="ECO:0000259" key="2">
    <source>
        <dbReference type="SMART" id="SM00184"/>
    </source>
</evidence>